<protein>
    <submittedName>
        <fullName evidence="3">DUF1758 domain-containing protein</fullName>
    </submittedName>
</protein>
<dbReference type="Proteomes" id="UP000095283">
    <property type="component" value="Unplaced"/>
</dbReference>
<dbReference type="WBParaSite" id="Hba_15142">
    <property type="protein sequence ID" value="Hba_15142"/>
    <property type="gene ID" value="Hba_15142"/>
</dbReference>
<name>A0A1I7XBY6_HETBA</name>
<reference evidence="3" key="1">
    <citation type="submission" date="2016-11" db="UniProtKB">
        <authorList>
            <consortium name="WormBaseParasite"/>
        </authorList>
    </citation>
    <scope>IDENTIFICATION</scope>
</reference>
<sequence length="158" mass="18511">MQYFPQRSYWKCLSTYHKSRKCTRPNCSQCGKEHHRLLCLGNSPEPPNTTHNRETSSSSMQSERRQQKCVSFDQSNNTVFQSPKYDSKSRYEHEEGNNSSRKQQVFMTTKAEIFNHKTYQYEKTIVFFDNGSHLSFIQRAYSTRIGIKPIDISSCTLS</sequence>
<proteinExistence type="predicted"/>
<evidence type="ECO:0000256" key="1">
    <source>
        <dbReference type="SAM" id="MobiDB-lite"/>
    </source>
</evidence>
<evidence type="ECO:0000313" key="2">
    <source>
        <dbReference type="Proteomes" id="UP000095283"/>
    </source>
</evidence>
<dbReference type="AlphaFoldDB" id="A0A1I7XBY6"/>
<evidence type="ECO:0000313" key="3">
    <source>
        <dbReference type="WBParaSite" id="Hba_15142"/>
    </source>
</evidence>
<organism evidence="2 3">
    <name type="scientific">Heterorhabditis bacteriophora</name>
    <name type="common">Entomopathogenic nematode worm</name>
    <dbReference type="NCBI Taxonomy" id="37862"/>
    <lineage>
        <taxon>Eukaryota</taxon>
        <taxon>Metazoa</taxon>
        <taxon>Ecdysozoa</taxon>
        <taxon>Nematoda</taxon>
        <taxon>Chromadorea</taxon>
        <taxon>Rhabditida</taxon>
        <taxon>Rhabditina</taxon>
        <taxon>Rhabditomorpha</taxon>
        <taxon>Strongyloidea</taxon>
        <taxon>Heterorhabditidae</taxon>
        <taxon>Heterorhabditis</taxon>
    </lineage>
</organism>
<keyword evidence="2" id="KW-1185">Reference proteome</keyword>
<feature type="region of interest" description="Disordered" evidence="1">
    <location>
        <begin position="41"/>
        <end position="104"/>
    </location>
</feature>
<feature type="compositionally biased region" description="Polar residues" evidence="1">
    <location>
        <begin position="68"/>
        <end position="81"/>
    </location>
</feature>
<accession>A0A1I7XBY6</accession>
<feature type="compositionally biased region" description="Basic and acidic residues" evidence="1">
    <location>
        <begin position="85"/>
        <end position="96"/>
    </location>
</feature>